<dbReference type="InterPro" id="IPR032675">
    <property type="entry name" value="LRR_dom_sf"/>
</dbReference>
<dbReference type="InterPro" id="IPR027038">
    <property type="entry name" value="RanGap"/>
</dbReference>
<dbReference type="Gene3D" id="3.80.10.10">
    <property type="entry name" value="Ribonuclease Inhibitor"/>
    <property type="match status" value="1"/>
</dbReference>
<keyword evidence="3" id="KW-0677">Repeat</keyword>
<accession>A0ABR2LAL8</accession>
<evidence type="ECO:0000313" key="6">
    <source>
        <dbReference type="Proteomes" id="UP001470230"/>
    </source>
</evidence>
<dbReference type="InterPro" id="IPR001611">
    <property type="entry name" value="Leu-rich_rpt"/>
</dbReference>
<evidence type="ECO:0000256" key="1">
    <source>
        <dbReference type="ARBA" id="ARBA00022468"/>
    </source>
</evidence>
<dbReference type="Pfam" id="PF13516">
    <property type="entry name" value="LRR_6"/>
    <property type="match status" value="3"/>
</dbReference>
<gene>
    <name evidence="5" type="ORF">M9Y10_002401</name>
</gene>
<comment type="caution">
    <text evidence="5">The sequence shown here is derived from an EMBL/GenBank/DDBJ whole genome shotgun (WGS) entry which is preliminary data.</text>
</comment>
<reference evidence="5 6" key="1">
    <citation type="submission" date="2024-04" db="EMBL/GenBank/DDBJ databases">
        <title>Tritrichomonas musculus Genome.</title>
        <authorList>
            <person name="Alves-Ferreira E."/>
            <person name="Grigg M."/>
            <person name="Lorenzi H."/>
            <person name="Galac M."/>
        </authorList>
    </citation>
    <scope>NUCLEOTIDE SEQUENCE [LARGE SCALE GENOMIC DNA]</scope>
    <source>
        <strain evidence="5 6">EAF2021</strain>
    </source>
</reference>
<protein>
    <recommendedName>
        <fullName evidence="7">Leucine Rich Repeat family protein</fullName>
    </recommendedName>
</protein>
<keyword evidence="6" id="KW-1185">Reference proteome</keyword>
<feature type="compositionally biased region" description="Polar residues" evidence="4">
    <location>
        <begin position="349"/>
        <end position="365"/>
    </location>
</feature>
<dbReference type="EMBL" id="JAPFFF010000001">
    <property type="protein sequence ID" value="KAK8900078.1"/>
    <property type="molecule type" value="Genomic_DNA"/>
</dbReference>
<dbReference type="SUPFAM" id="SSF52047">
    <property type="entry name" value="RNI-like"/>
    <property type="match status" value="1"/>
</dbReference>
<dbReference type="PANTHER" id="PTHR24113">
    <property type="entry name" value="RAN GTPASE-ACTIVATING PROTEIN 1"/>
    <property type="match status" value="1"/>
</dbReference>
<name>A0ABR2LAL8_9EUKA</name>
<evidence type="ECO:0008006" key="7">
    <source>
        <dbReference type="Google" id="ProtNLM"/>
    </source>
</evidence>
<dbReference type="Proteomes" id="UP001470230">
    <property type="component" value="Unassembled WGS sequence"/>
</dbReference>
<evidence type="ECO:0000256" key="3">
    <source>
        <dbReference type="ARBA" id="ARBA00022737"/>
    </source>
</evidence>
<keyword evidence="2" id="KW-0433">Leucine-rich repeat</keyword>
<organism evidence="5 6">
    <name type="scientific">Tritrichomonas musculus</name>
    <dbReference type="NCBI Taxonomy" id="1915356"/>
    <lineage>
        <taxon>Eukaryota</taxon>
        <taxon>Metamonada</taxon>
        <taxon>Parabasalia</taxon>
        <taxon>Tritrichomonadida</taxon>
        <taxon>Tritrichomonadidae</taxon>
        <taxon>Tritrichomonas</taxon>
    </lineage>
</organism>
<dbReference type="SMART" id="SM00368">
    <property type="entry name" value="LRR_RI"/>
    <property type="match status" value="2"/>
</dbReference>
<evidence type="ECO:0000256" key="4">
    <source>
        <dbReference type="SAM" id="MobiDB-lite"/>
    </source>
</evidence>
<evidence type="ECO:0000313" key="5">
    <source>
        <dbReference type="EMBL" id="KAK8900078.1"/>
    </source>
</evidence>
<sequence length="375" mass="41104">MPAKKKKQRRLRPYEKVLNFLEAYKRNCQIFDVPQLDNIKQLYDPVIEKHGRRIPQLLQFADEEVDPCALRPLIETYQNADQTYNIKIRFLSFLNTNLGDNGMHVLAYACLPPLEVAGIACHSNNIGPSGCRGFARGMVQSEFLAVLELDFNPGIGDEGVKGLVHYGHCKTLNKLSLRFCDIGDEGAAALGKWIALDTCKIKEILLNGNRIGPKGATAIGENLGKNKSIVRIDLADNLFGFDKDCLMAIHNGIQGCPTIQGINMLNHFECPEGMDQKFFELTQSKPLGECVLTVKMDPFIFQNTRSIAMANKKKMAKEAKKARLAAKKAAKAGLPPPGTEEAEKEEQATDATDVQAGATTTTSGVSPDPPTDSAA</sequence>
<keyword evidence="1" id="KW-0343">GTPase activation</keyword>
<proteinExistence type="predicted"/>
<evidence type="ECO:0000256" key="2">
    <source>
        <dbReference type="ARBA" id="ARBA00022614"/>
    </source>
</evidence>
<feature type="region of interest" description="Disordered" evidence="4">
    <location>
        <begin position="325"/>
        <end position="375"/>
    </location>
</feature>
<dbReference type="PANTHER" id="PTHR24113:SF12">
    <property type="entry name" value="RAN GTPASE-ACTIVATING PROTEIN 1"/>
    <property type="match status" value="1"/>
</dbReference>